<keyword evidence="2" id="KW-1185">Reference proteome</keyword>
<dbReference type="Proteomes" id="UP000317155">
    <property type="component" value="Unassembled WGS sequence"/>
</dbReference>
<comment type="caution">
    <text evidence="1">The sequence shown here is derived from an EMBL/GenBank/DDBJ whole genome shotgun (WGS) entry which is preliminary data.</text>
</comment>
<proteinExistence type="predicted"/>
<name>A0A550JDE2_9BACT</name>
<dbReference type="NCBIfam" id="TIGR02684">
    <property type="entry name" value="dnstrm_HI1420"/>
    <property type="match status" value="1"/>
</dbReference>
<accession>A0A550JDE2</accession>
<reference evidence="1 2" key="1">
    <citation type="submission" date="2019-07" db="EMBL/GenBank/DDBJ databases">
        <title>Insights of Desulfuromonas acetexigens electromicrobiology.</title>
        <authorList>
            <person name="Katuri K."/>
            <person name="Sapireddy V."/>
            <person name="Shaw D.R."/>
            <person name="Saikaly P."/>
        </authorList>
    </citation>
    <scope>NUCLEOTIDE SEQUENCE [LARGE SCALE GENOMIC DNA]</scope>
    <source>
        <strain evidence="1 2">2873</strain>
    </source>
</reference>
<sequence length="108" mass="11724">MAKSTEYQKDLIEALKDPCEAAAYLNAAIEEGEREVFLLALRNVAEANGGMGAVAARANLSRESMYRMLSRRGNPEIKSLFMLLHSMGLKLAVQAEAPICDAGCDCTQ</sequence>
<dbReference type="PANTHER" id="PTHR40275">
    <property type="entry name" value="SSL7038 PROTEIN"/>
    <property type="match status" value="1"/>
</dbReference>
<dbReference type="Pfam" id="PF21716">
    <property type="entry name" value="dnstrm_HI1420"/>
    <property type="match status" value="1"/>
</dbReference>
<organism evidence="1 2">
    <name type="scientific">Trichloromonas acetexigens</name>
    <dbReference type="NCBI Taxonomy" id="38815"/>
    <lineage>
        <taxon>Bacteria</taxon>
        <taxon>Pseudomonadati</taxon>
        <taxon>Thermodesulfobacteriota</taxon>
        <taxon>Desulfuromonadia</taxon>
        <taxon>Desulfuromonadales</taxon>
        <taxon>Trichloromonadaceae</taxon>
        <taxon>Trichloromonas</taxon>
    </lineage>
</organism>
<dbReference type="OrthoDB" id="9798416at2"/>
<dbReference type="InterPro" id="IPR014057">
    <property type="entry name" value="HI1420"/>
</dbReference>
<protein>
    <submittedName>
        <fullName evidence="1">Putative addiction module antidote protein</fullName>
    </submittedName>
</protein>
<dbReference type="RefSeq" id="WP_092057961.1">
    <property type="nucleotide sequence ID" value="NZ_FOJJ01000038.1"/>
</dbReference>
<dbReference type="EMBL" id="VJVV01000006">
    <property type="protein sequence ID" value="TRO81231.1"/>
    <property type="molecule type" value="Genomic_DNA"/>
</dbReference>
<dbReference type="AlphaFoldDB" id="A0A550JDE2"/>
<evidence type="ECO:0000313" key="1">
    <source>
        <dbReference type="EMBL" id="TRO81231.1"/>
    </source>
</evidence>
<gene>
    <name evidence="1" type="ORF">FL622_10010</name>
</gene>
<evidence type="ECO:0000313" key="2">
    <source>
        <dbReference type="Proteomes" id="UP000317155"/>
    </source>
</evidence>
<dbReference type="PANTHER" id="PTHR40275:SF1">
    <property type="entry name" value="SSL7038 PROTEIN"/>
    <property type="match status" value="1"/>
</dbReference>